<dbReference type="EMBL" id="SWKV01000085">
    <property type="protein sequence ID" value="KAF3033195.1"/>
    <property type="molecule type" value="Genomic_DNA"/>
</dbReference>
<dbReference type="OrthoDB" id="3778263at2759"/>
<sequence>MSAVDSMTTTARQMARQERKDLEVKITQTVGRMMQKPLVIMLDNKKLCEIDAGTLKRLQNGDKYTASDWSKILDLLVVSKATDANVFVKESGALSAVRFCETIFWIRSVGEPRRETTWCITVCRPTDNTISTYSIGQVTGERQDLSDVANVFGVEKHLLRYMYEQETCSNSICHRLFQDAVLLDMLLDLIADDFAPHQRHIEDGLTLQLEILEALEKAQNDAAVANAAARASASTFFRTAVVPTLDKKRISMTDRLKSKKSKVEL</sequence>
<organism evidence="1 2">
    <name type="scientific">Didymella heteroderae</name>
    <dbReference type="NCBI Taxonomy" id="1769908"/>
    <lineage>
        <taxon>Eukaryota</taxon>
        <taxon>Fungi</taxon>
        <taxon>Dikarya</taxon>
        <taxon>Ascomycota</taxon>
        <taxon>Pezizomycotina</taxon>
        <taxon>Dothideomycetes</taxon>
        <taxon>Pleosporomycetidae</taxon>
        <taxon>Pleosporales</taxon>
        <taxon>Pleosporineae</taxon>
        <taxon>Didymellaceae</taxon>
        <taxon>Didymella</taxon>
    </lineage>
</organism>
<name>A0A9P5BXF3_9PLEO</name>
<evidence type="ECO:0000313" key="2">
    <source>
        <dbReference type="Proteomes" id="UP000758155"/>
    </source>
</evidence>
<protein>
    <submittedName>
        <fullName evidence="1">Uncharacterized protein</fullName>
    </submittedName>
</protein>
<evidence type="ECO:0000313" key="1">
    <source>
        <dbReference type="EMBL" id="KAF3033195.1"/>
    </source>
</evidence>
<gene>
    <name evidence="1" type="ORF">E8E12_003382</name>
</gene>
<dbReference type="AlphaFoldDB" id="A0A9P5BXF3"/>
<reference evidence="1" key="1">
    <citation type="submission" date="2019-04" db="EMBL/GenBank/DDBJ databases">
        <title>Sequencing of skin fungus with MAO and IRED activity.</title>
        <authorList>
            <person name="Marsaioli A.J."/>
            <person name="Bonatto J.M.C."/>
            <person name="Reis Junior O."/>
        </authorList>
    </citation>
    <scope>NUCLEOTIDE SEQUENCE</scope>
    <source>
        <strain evidence="1">28M1</strain>
    </source>
</reference>
<dbReference type="Proteomes" id="UP000758155">
    <property type="component" value="Unassembled WGS sequence"/>
</dbReference>
<comment type="caution">
    <text evidence="1">The sequence shown here is derived from an EMBL/GenBank/DDBJ whole genome shotgun (WGS) entry which is preliminary data.</text>
</comment>
<accession>A0A9P5BXF3</accession>
<keyword evidence="2" id="KW-1185">Reference proteome</keyword>
<proteinExistence type="predicted"/>